<dbReference type="Proteomes" id="UP001055879">
    <property type="component" value="Linkage Group LG04"/>
</dbReference>
<reference evidence="1 2" key="2">
    <citation type="journal article" date="2022" name="Mol. Ecol. Resour.">
        <title>The genomes of chicory, endive, great burdock and yacon provide insights into Asteraceae paleo-polyploidization history and plant inulin production.</title>
        <authorList>
            <person name="Fan W."/>
            <person name="Wang S."/>
            <person name="Wang H."/>
            <person name="Wang A."/>
            <person name="Jiang F."/>
            <person name="Liu H."/>
            <person name="Zhao H."/>
            <person name="Xu D."/>
            <person name="Zhang Y."/>
        </authorList>
    </citation>
    <scope>NUCLEOTIDE SEQUENCE [LARGE SCALE GENOMIC DNA]</scope>
    <source>
        <strain evidence="2">cv. Niubang</strain>
    </source>
</reference>
<sequence>MVVFEDADAITPIDACWESPTCVTEVGERVDIEAKKSEEKKSSSKSIFQDFVVDPPAFDLGISPEKPKYATPTEKHQSQSLGCVLRSSSSQGSMDKGKKAVTFSPVPMTSYFDNTEGTVNNVSPIQVALRENRRVTNPGEHLRSPYVQRCVDFNVTMEVRRVHEWALLAIGDPM</sequence>
<accession>A0ACB9CPM6</accession>
<organism evidence="1 2">
    <name type="scientific">Arctium lappa</name>
    <name type="common">Greater burdock</name>
    <name type="synonym">Lappa major</name>
    <dbReference type="NCBI Taxonomy" id="4217"/>
    <lineage>
        <taxon>Eukaryota</taxon>
        <taxon>Viridiplantae</taxon>
        <taxon>Streptophyta</taxon>
        <taxon>Embryophyta</taxon>
        <taxon>Tracheophyta</taxon>
        <taxon>Spermatophyta</taxon>
        <taxon>Magnoliopsida</taxon>
        <taxon>eudicotyledons</taxon>
        <taxon>Gunneridae</taxon>
        <taxon>Pentapetalae</taxon>
        <taxon>asterids</taxon>
        <taxon>campanulids</taxon>
        <taxon>Asterales</taxon>
        <taxon>Asteraceae</taxon>
        <taxon>Carduoideae</taxon>
        <taxon>Cardueae</taxon>
        <taxon>Arctiinae</taxon>
        <taxon>Arctium</taxon>
    </lineage>
</organism>
<comment type="caution">
    <text evidence="1">The sequence shown here is derived from an EMBL/GenBank/DDBJ whole genome shotgun (WGS) entry which is preliminary data.</text>
</comment>
<evidence type="ECO:0000313" key="2">
    <source>
        <dbReference type="Proteomes" id="UP001055879"/>
    </source>
</evidence>
<keyword evidence="2" id="KW-1185">Reference proteome</keyword>
<evidence type="ECO:0000313" key="1">
    <source>
        <dbReference type="EMBL" id="KAI3736210.1"/>
    </source>
</evidence>
<protein>
    <submittedName>
        <fullName evidence="1">Uncharacterized protein</fullName>
    </submittedName>
</protein>
<dbReference type="EMBL" id="CM042050">
    <property type="protein sequence ID" value="KAI3736210.1"/>
    <property type="molecule type" value="Genomic_DNA"/>
</dbReference>
<reference evidence="2" key="1">
    <citation type="journal article" date="2022" name="Mol. Ecol. Resour.">
        <title>The genomes of chicory, endive, great burdock and yacon provide insights into Asteraceae palaeo-polyploidization history and plant inulin production.</title>
        <authorList>
            <person name="Fan W."/>
            <person name="Wang S."/>
            <person name="Wang H."/>
            <person name="Wang A."/>
            <person name="Jiang F."/>
            <person name="Liu H."/>
            <person name="Zhao H."/>
            <person name="Xu D."/>
            <person name="Zhang Y."/>
        </authorList>
    </citation>
    <scope>NUCLEOTIDE SEQUENCE [LARGE SCALE GENOMIC DNA]</scope>
    <source>
        <strain evidence="2">cv. Niubang</strain>
    </source>
</reference>
<gene>
    <name evidence="1" type="ORF">L6452_15748</name>
</gene>
<proteinExistence type="predicted"/>
<name>A0ACB9CPM6_ARCLA</name>